<dbReference type="InterPro" id="IPR044730">
    <property type="entry name" value="RNase_H-like_dom_plant"/>
</dbReference>
<dbReference type="InterPro" id="IPR052929">
    <property type="entry name" value="RNase_H-like_EbsB-rel"/>
</dbReference>
<accession>A0ABR2CVY3</accession>
<dbReference type="Gene3D" id="3.30.420.10">
    <property type="entry name" value="Ribonuclease H-like superfamily/Ribonuclease H"/>
    <property type="match status" value="1"/>
</dbReference>
<dbReference type="InterPro" id="IPR036397">
    <property type="entry name" value="RNaseH_sf"/>
</dbReference>
<dbReference type="PANTHER" id="PTHR47074:SF61">
    <property type="entry name" value="RNASE H TYPE-1 DOMAIN-CONTAINING PROTEIN"/>
    <property type="match status" value="1"/>
</dbReference>
<dbReference type="PANTHER" id="PTHR47074">
    <property type="entry name" value="BNAC02G40300D PROTEIN"/>
    <property type="match status" value="1"/>
</dbReference>
<feature type="domain" description="RNase H type-1" evidence="1">
    <location>
        <begin position="5"/>
        <end position="104"/>
    </location>
</feature>
<dbReference type="CDD" id="cd06222">
    <property type="entry name" value="RNase_H_like"/>
    <property type="match status" value="1"/>
</dbReference>
<dbReference type="Proteomes" id="UP001472677">
    <property type="component" value="Unassembled WGS sequence"/>
</dbReference>
<name>A0ABR2CVY3_9ROSI</name>
<organism evidence="2 3">
    <name type="scientific">Hibiscus sabdariffa</name>
    <name type="common">roselle</name>
    <dbReference type="NCBI Taxonomy" id="183260"/>
    <lineage>
        <taxon>Eukaryota</taxon>
        <taxon>Viridiplantae</taxon>
        <taxon>Streptophyta</taxon>
        <taxon>Embryophyta</taxon>
        <taxon>Tracheophyta</taxon>
        <taxon>Spermatophyta</taxon>
        <taxon>Magnoliopsida</taxon>
        <taxon>eudicotyledons</taxon>
        <taxon>Gunneridae</taxon>
        <taxon>Pentapetalae</taxon>
        <taxon>rosids</taxon>
        <taxon>malvids</taxon>
        <taxon>Malvales</taxon>
        <taxon>Malvaceae</taxon>
        <taxon>Malvoideae</taxon>
        <taxon>Hibiscus</taxon>
    </lineage>
</organism>
<proteinExistence type="predicted"/>
<evidence type="ECO:0000313" key="2">
    <source>
        <dbReference type="EMBL" id="KAK8523062.1"/>
    </source>
</evidence>
<dbReference type="Pfam" id="PF13456">
    <property type="entry name" value="RVT_3"/>
    <property type="match status" value="1"/>
</dbReference>
<keyword evidence="3" id="KW-1185">Reference proteome</keyword>
<reference evidence="2 3" key="1">
    <citation type="journal article" date="2024" name="G3 (Bethesda)">
        <title>Genome assembly of Hibiscus sabdariffa L. provides insights into metabolisms of medicinal natural products.</title>
        <authorList>
            <person name="Kim T."/>
        </authorList>
    </citation>
    <scope>NUCLEOTIDE SEQUENCE [LARGE SCALE GENOMIC DNA]</scope>
    <source>
        <strain evidence="2">TK-2024</strain>
        <tissue evidence="2">Old leaves</tissue>
    </source>
</reference>
<dbReference type="EMBL" id="JBBPBM010000044">
    <property type="protein sequence ID" value="KAK8523062.1"/>
    <property type="molecule type" value="Genomic_DNA"/>
</dbReference>
<dbReference type="InterPro" id="IPR002156">
    <property type="entry name" value="RNaseH_domain"/>
</dbReference>
<protein>
    <recommendedName>
        <fullName evidence="1">RNase H type-1 domain-containing protein</fullName>
    </recommendedName>
</protein>
<gene>
    <name evidence="2" type="ORF">V6N12_073773</name>
</gene>
<sequence length="138" mass="15277">MFYVSNSSSCSGIVIRNSLGQSVRACCKKVYHVSSSFTVEALAAVHRMEFAVDLGFTNVIIEGDSLSIIKKLNNREANLSEISALIWKGQMKAKRLHECSFSLFHDRGIKSPIPSPSWPFPLPMTAIGLRTFLLVLLC</sequence>
<comment type="caution">
    <text evidence="2">The sequence shown here is derived from an EMBL/GenBank/DDBJ whole genome shotgun (WGS) entry which is preliminary data.</text>
</comment>
<evidence type="ECO:0000313" key="3">
    <source>
        <dbReference type="Proteomes" id="UP001472677"/>
    </source>
</evidence>
<evidence type="ECO:0000259" key="1">
    <source>
        <dbReference type="Pfam" id="PF13456"/>
    </source>
</evidence>